<sequence length="86" mass="8670">MLLHYIIALVVAGLAVLLGIIIGDYGPWYMCWFLGTGFMILVSASAGVLFEAQEEASEAEASVGLGDVVGVVAGKAPAGPGGGHHG</sequence>
<gene>
    <name evidence="2" type="ORF">QOZ94_000012</name>
</gene>
<name>A0ABU0L7V9_XANAG</name>
<keyword evidence="1" id="KW-1133">Transmembrane helix</keyword>
<keyword evidence="1" id="KW-0812">Transmembrane</keyword>
<feature type="transmembrane region" description="Helical" evidence="1">
    <location>
        <begin position="5"/>
        <end position="23"/>
    </location>
</feature>
<accession>A0ABU0L7V9</accession>
<evidence type="ECO:0000256" key="1">
    <source>
        <dbReference type="SAM" id="Phobius"/>
    </source>
</evidence>
<dbReference type="EMBL" id="JAUSVY010000001">
    <property type="protein sequence ID" value="MDQ0503242.1"/>
    <property type="molecule type" value="Genomic_DNA"/>
</dbReference>
<evidence type="ECO:0000313" key="2">
    <source>
        <dbReference type="EMBL" id="MDQ0503242.1"/>
    </source>
</evidence>
<dbReference type="Proteomes" id="UP001241747">
    <property type="component" value="Unassembled WGS sequence"/>
</dbReference>
<dbReference type="RefSeq" id="WP_237346121.1">
    <property type="nucleotide sequence ID" value="NZ_JABWGX010000015.1"/>
</dbReference>
<keyword evidence="3" id="KW-1185">Reference proteome</keyword>
<keyword evidence="1" id="KW-0472">Membrane</keyword>
<reference evidence="2 3" key="1">
    <citation type="submission" date="2023-07" db="EMBL/GenBank/DDBJ databases">
        <title>Genomic Encyclopedia of Type Strains, Phase IV (KMG-IV): sequencing the most valuable type-strain genomes for metagenomic binning, comparative biology and taxonomic classification.</title>
        <authorList>
            <person name="Goeker M."/>
        </authorList>
    </citation>
    <scope>NUCLEOTIDE SEQUENCE [LARGE SCALE GENOMIC DNA]</scope>
    <source>
        <strain evidence="2 3">DSM 3770</strain>
    </source>
</reference>
<comment type="caution">
    <text evidence="2">The sequence shown here is derived from an EMBL/GenBank/DDBJ whole genome shotgun (WGS) entry which is preliminary data.</text>
</comment>
<organism evidence="2 3">
    <name type="scientific">Xanthobacter agilis</name>
    <dbReference type="NCBI Taxonomy" id="47492"/>
    <lineage>
        <taxon>Bacteria</taxon>
        <taxon>Pseudomonadati</taxon>
        <taxon>Pseudomonadota</taxon>
        <taxon>Alphaproteobacteria</taxon>
        <taxon>Hyphomicrobiales</taxon>
        <taxon>Xanthobacteraceae</taxon>
        <taxon>Xanthobacter</taxon>
    </lineage>
</organism>
<proteinExistence type="predicted"/>
<feature type="transmembrane region" description="Helical" evidence="1">
    <location>
        <begin position="29"/>
        <end position="50"/>
    </location>
</feature>
<evidence type="ECO:0000313" key="3">
    <source>
        <dbReference type="Proteomes" id="UP001241747"/>
    </source>
</evidence>
<protein>
    <submittedName>
        <fullName evidence="2">Uncharacterized protein</fullName>
    </submittedName>
</protein>